<reference evidence="4 5" key="1">
    <citation type="journal article" date="2011" name="J. Bacteriol.">
        <title>Genome sequence of 'Pedosphaera parvula' Ellin514, an aerobic Verrucomicrobial isolate from pasture soil.</title>
        <authorList>
            <person name="Kant R."/>
            <person name="van Passel M.W."/>
            <person name="Sangwan P."/>
            <person name="Palva A."/>
            <person name="Lucas S."/>
            <person name="Copeland A."/>
            <person name="Lapidus A."/>
            <person name="Glavina Del Rio T."/>
            <person name="Dalin E."/>
            <person name="Tice H."/>
            <person name="Bruce D."/>
            <person name="Goodwin L."/>
            <person name="Pitluck S."/>
            <person name="Chertkov O."/>
            <person name="Larimer F.W."/>
            <person name="Land M.L."/>
            <person name="Hauser L."/>
            <person name="Brettin T.S."/>
            <person name="Detter J.C."/>
            <person name="Han S."/>
            <person name="de Vos W.M."/>
            <person name="Janssen P.H."/>
            <person name="Smidt H."/>
        </authorList>
    </citation>
    <scope>NUCLEOTIDE SEQUENCE [LARGE SCALE GENOMIC DNA]</scope>
    <source>
        <strain evidence="4 5">Ellin514</strain>
    </source>
</reference>
<dbReference type="InterPro" id="IPR025924">
    <property type="entry name" value="YHYH_dom"/>
</dbReference>
<feature type="compositionally biased region" description="Polar residues" evidence="1">
    <location>
        <begin position="587"/>
        <end position="602"/>
    </location>
</feature>
<evidence type="ECO:0000313" key="5">
    <source>
        <dbReference type="Proteomes" id="UP000003688"/>
    </source>
</evidence>
<comment type="caution">
    <text evidence="4">The sequence shown here is derived from an EMBL/GenBank/DDBJ whole genome shotgun (WGS) entry which is preliminary data.</text>
</comment>
<feature type="region of interest" description="Disordered" evidence="1">
    <location>
        <begin position="583"/>
        <end position="602"/>
    </location>
</feature>
<dbReference type="Proteomes" id="UP000003688">
    <property type="component" value="Unassembled WGS sequence"/>
</dbReference>
<organism evidence="4 5">
    <name type="scientific">Pedosphaera parvula (strain Ellin514)</name>
    <dbReference type="NCBI Taxonomy" id="320771"/>
    <lineage>
        <taxon>Bacteria</taxon>
        <taxon>Pseudomonadati</taxon>
        <taxon>Verrucomicrobiota</taxon>
        <taxon>Pedosphaerae</taxon>
        <taxon>Pedosphaerales</taxon>
        <taxon>Pedosphaeraceae</taxon>
        <taxon>Pedosphaera</taxon>
    </lineage>
</organism>
<feature type="signal peptide" evidence="2">
    <location>
        <begin position="1"/>
        <end position="22"/>
    </location>
</feature>
<evidence type="ECO:0000259" key="3">
    <source>
        <dbReference type="Pfam" id="PF14240"/>
    </source>
</evidence>
<proteinExistence type="predicted"/>
<keyword evidence="2" id="KW-0732">Signal</keyword>
<protein>
    <recommendedName>
        <fullName evidence="3">YHYH domain-containing protein</fullName>
    </recommendedName>
</protein>
<feature type="region of interest" description="Disordered" evidence="1">
    <location>
        <begin position="156"/>
        <end position="175"/>
    </location>
</feature>
<name>B9XI19_PEDPL</name>
<dbReference type="EMBL" id="ABOX02000016">
    <property type="protein sequence ID" value="EEF60512.1"/>
    <property type="molecule type" value="Genomic_DNA"/>
</dbReference>
<keyword evidence="5" id="KW-1185">Reference proteome</keyword>
<feature type="chain" id="PRO_5002893021" description="YHYH domain-containing protein" evidence="2">
    <location>
        <begin position="23"/>
        <end position="602"/>
    </location>
</feature>
<dbReference type="Pfam" id="PF14240">
    <property type="entry name" value="YHYH"/>
    <property type="match status" value="1"/>
</dbReference>
<accession>B9XI19</accession>
<dbReference type="AlphaFoldDB" id="B9XI19"/>
<gene>
    <name evidence="4" type="ORF">Cflav_PD3482</name>
</gene>
<evidence type="ECO:0000256" key="2">
    <source>
        <dbReference type="SAM" id="SignalP"/>
    </source>
</evidence>
<sequence length="602" mass="63431" precursor="true">MNAKRYPYLMAAILFIAESLHADPQLTSWLTTYSGRYARISETDAQLATGTTETTWSRNSVSQSLPAYCGIQNIYSSSNWVYIRTTGLGSHQMGPWYNDATRTTLFVNVPANQKVLVRFPRTPTVPATKSTVGGEIGYFVDGVDAFDSRDAVSYINSTGSDGSPPGGGGTTGDGIWNRDAYVNETITFDPALAHQQNTGVYHYHANPIATRYLVGDHVDYNTATKTYTESTNAPTKHSPIVGWMKDGFPLYGPYGYSNPTNPASGVRRMISGFVLRNGQYGTANLAATGRTTIPAWAARAGNRSSTLSATEYGPAVSTSFPLGRYTEDNDYLGDLGKTVGVDFDLNEYNCRYCVTPEYPGGTYAYFVCITSNGLPTYPYNVGKQFVGSPTGTAVTSITETVTTNFMGGADAALQLSKPVASNSVVTLVWSATEGGTYRVESSTNLTSWTTNASNIAAVRDSGNYSGSSAESDKFFRVARTALATYDPVSGTTTNTGGSGTITMAPTSGNRGSSLSIAAVISSSATPPVPPQSGAPVQSFTVGTLTVTGATYTYSGGQGIVTGTLTIPAGAAAGGQTITITFSPPPGQQSGPTYTQANGFTIN</sequence>
<dbReference type="RefSeq" id="WP_007415463.1">
    <property type="nucleotide sequence ID" value="NZ_ABOX02000016.1"/>
</dbReference>
<feature type="domain" description="YHYH" evidence="3">
    <location>
        <begin position="118"/>
        <end position="372"/>
    </location>
</feature>
<dbReference type="STRING" id="320771.Cflav_PD3482"/>
<evidence type="ECO:0000313" key="4">
    <source>
        <dbReference type="EMBL" id="EEF60512.1"/>
    </source>
</evidence>
<evidence type="ECO:0000256" key="1">
    <source>
        <dbReference type="SAM" id="MobiDB-lite"/>
    </source>
</evidence>